<gene>
    <name evidence="1" type="ORF">RM423_13925</name>
</gene>
<evidence type="ECO:0008006" key="3">
    <source>
        <dbReference type="Google" id="ProtNLM"/>
    </source>
</evidence>
<comment type="caution">
    <text evidence="1">The sequence shown here is derived from an EMBL/GenBank/DDBJ whole genome shotgun (WGS) entry which is preliminary data.</text>
</comment>
<sequence length="69" mass="7763">MALSIAPAENPFEPVVIRGQVVEWIDEDASWEIIDQMARKYTGAPYPRAQEHVAAIIEAERQTVAPWLS</sequence>
<proteinExistence type="predicted"/>
<evidence type="ECO:0000313" key="1">
    <source>
        <dbReference type="EMBL" id="MDT0262490.1"/>
    </source>
</evidence>
<keyword evidence="2" id="KW-1185">Reference proteome</keyword>
<dbReference type="EMBL" id="JAVREH010000018">
    <property type="protein sequence ID" value="MDT0262490.1"/>
    <property type="molecule type" value="Genomic_DNA"/>
</dbReference>
<organism evidence="1 2">
    <name type="scientific">Jatrophihabitans lederbergiae</name>
    <dbReference type="NCBI Taxonomy" id="3075547"/>
    <lineage>
        <taxon>Bacteria</taxon>
        <taxon>Bacillati</taxon>
        <taxon>Actinomycetota</taxon>
        <taxon>Actinomycetes</taxon>
        <taxon>Jatrophihabitantales</taxon>
        <taxon>Jatrophihabitantaceae</taxon>
        <taxon>Jatrophihabitans</taxon>
    </lineage>
</organism>
<reference evidence="2" key="1">
    <citation type="submission" date="2023-07" db="EMBL/GenBank/DDBJ databases">
        <title>30 novel species of actinomycetes from the DSMZ collection.</title>
        <authorList>
            <person name="Nouioui I."/>
        </authorList>
    </citation>
    <scope>NUCLEOTIDE SEQUENCE [LARGE SCALE GENOMIC DNA]</scope>
    <source>
        <strain evidence="2">DSM 44399</strain>
    </source>
</reference>
<protein>
    <recommendedName>
        <fullName evidence="3">DUF2795 domain-containing protein</fullName>
    </recommendedName>
</protein>
<evidence type="ECO:0000313" key="2">
    <source>
        <dbReference type="Proteomes" id="UP001183176"/>
    </source>
</evidence>
<accession>A0ABU2JBX9</accession>
<name>A0ABU2JBX9_9ACTN</name>
<dbReference type="Proteomes" id="UP001183176">
    <property type="component" value="Unassembled WGS sequence"/>
</dbReference>